<gene>
    <name evidence="3" type="ORF">NCTC13159_03727</name>
    <name evidence="2" type="ORF">RO07_02795</name>
</gene>
<evidence type="ECO:0000313" key="3">
    <source>
        <dbReference type="EMBL" id="SUA92205.1"/>
    </source>
</evidence>
<sequence>MHNYPIGPGNMAKPDLGSLDLSLDKVKWENFPLIRLANSLAGSARGLVTEHLCKPVTCLPTTELCDDLCKVSSANAPEPRPGNAPAPAGMDGKPGDPLSILRAELDPEGRVPAKAVLCPSALQTLFVCAGERRGNARGNAGDFAHHPVAMPDSRSEGAQICASVIEGALLGTDGRNATVPFEVGLTDVTRTVADTARRWTGKSGLVGKKEWIHACQVHQPAEGFLRDVNTRLQASHRALPSADATAWLLRVAFSDAMPMHQATVRDDLPASAGLGTDEWARCALGIEQLGDQHWGMRHRDVVNAAKLPATDTQAFVALATSISTLRPDLAALRLRNRLTALGVPTAEAATTPDASKPA</sequence>
<dbReference type="AlphaFoldDB" id="A0AAJ4ZF46"/>
<dbReference type="EMBL" id="CP010310">
    <property type="protein sequence ID" value="AJC19679.1"/>
    <property type="molecule type" value="Genomic_DNA"/>
</dbReference>
<accession>A0AAJ4ZF46</accession>
<evidence type="ECO:0000313" key="4">
    <source>
        <dbReference type="Proteomes" id="UP000035086"/>
    </source>
</evidence>
<dbReference type="EMBL" id="UGSJ01000001">
    <property type="protein sequence ID" value="SUA92205.1"/>
    <property type="molecule type" value="Genomic_DNA"/>
</dbReference>
<dbReference type="KEGG" id="ppul:RO07_02795"/>
<evidence type="ECO:0000313" key="2">
    <source>
        <dbReference type="EMBL" id="AJC19679.1"/>
    </source>
</evidence>
<feature type="region of interest" description="Disordered" evidence="1">
    <location>
        <begin position="75"/>
        <end position="94"/>
    </location>
</feature>
<organism evidence="3 5">
    <name type="scientific">Pandoraea pulmonicola</name>
    <dbReference type="NCBI Taxonomy" id="93221"/>
    <lineage>
        <taxon>Bacteria</taxon>
        <taxon>Pseudomonadati</taxon>
        <taxon>Pseudomonadota</taxon>
        <taxon>Betaproteobacteria</taxon>
        <taxon>Burkholderiales</taxon>
        <taxon>Burkholderiaceae</taxon>
        <taxon>Pandoraea</taxon>
    </lineage>
</organism>
<reference evidence="3 5" key="3">
    <citation type="submission" date="2018-06" db="EMBL/GenBank/DDBJ databases">
        <authorList>
            <consortium name="Pathogen Informatics"/>
            <person name="Doyle S."/>
        </authorList>
    </citation>
    <scope>NUCLEOTIDE SEQUENCE [LARGE SCALE GENOMIC DNA]</scope>
    <source>
        <strain evidence="3 5">NCTC13159</strain>
    </source>
</reference>
<proteinExistence type="predicted"/>
<dbReference type="Proteomes" id="UP000254589">
    <property type="component" value="Unassembled WGS sequence"/>
</dbReference>
<name>A0AAJ4ZF46_PANPU</name>
<protein>
    <submittedName>
        <fullName evidence="3">Uncharacterized protein</fullName>
    </submittedName>
</protein>
<reference evidence="4" key="1">
    <citation type="submission" date="2014-12" db="EMBL/GenBank/DDBJ databases">
        <title>Complete Genome Sequencing of Pandoraea pulmonicola DSM 16583.</title>
        <authorList>
            <person name="Chan K.-G."/>
        </authorList>
    </citation>
    <scope>NUCLEOTIDE SEQUENCE [LARGE SCALE GENOMIC DNA]</scope>
    <source>
        <strain evidence="4">DSM 16583</strain>
    </source>
</reference>
<keyword evidence="4" id="KW-1185">Reference proteome</keyword>
<dbReference type="RefSeq" id="WP_039405045.1">
    <property type="nucleotide sequence ID" value="NZ_CP010310.2"/>
</dbReference>
<evidence type="ECO:0000313" key="5">
    <source>
        <dbReference type="Proteomes" id="UP000254589"/>
    </source>
</evidence>
<dbReference type="Proteomes" id="UP000035086">
    <property type="component" value="Chromosome"/>
</dbReference>
<evidence type="ECO:0000256" key="1">
    <source>
        <dbReference type="SAM" id="MobiDB-lite"/>
    </source>
</evidence>
<reference evidence="2" key="2">
    <citation type="submission" date="2016-11" db="EMBL/GenBank/DDBJ databases">
        <title>Complete Genome Sequencing of Pandoraea pulmonicola DSM 16583.</title>
        <authorList>
            <person name="Chan K.-G."/>
        </authorList>
    </citation>
    <scope>NUCLEOTIDE SEQUENCE</scope>
    <source>
        <strain evidence="2">DSM 16583</strain>
    </source>
</reference>